<name>A0AAW1XQU9_RUBAR</name>
<dbReference type="InterPro" id="IPR008906">
    <property type="entry name" value="HATC_C_dom"/>
</dbReference>
<dbReference type="GO" id="GO:0046983">
    <property type="term" value="F:protein dimerization activity"/>
    <property type="evidence" value="ECO:0007669"/>
    <property type="project" value="InterPro"/>
</dbReference>
<gene>
    <name evidence="2" type="ORF">M0R45_015470</name>
</gene>
<proteinExistence type="predicted"/>
<dbReference type="InterPro" id="IPR012337">
    <property type="entry name" value="RNaseH-like_sf"/>
</dbReference>
<dbReference type="SUPFAM" id="SSF53098">
    <property type="entry name" value="Ribonuclease H-like"/>
    <property type="match status" value="1"/>
</dbReference>
<evidence type="ECO:0000313" key="3">
    <source>
        <dbReference type="Proteomes" id="UP001457282"/>
    </source>
</evidence>
<dbReference type="PANTHER" id="PTHR32166:SF74">
    <property type="entry name" value="OS05G0256350 PROTEIN"/>
    <property type="match status" value="1"/>
</dbReference>
<organism evidence="2 3">
    <name type="scientific">Rubus argutus</name>
    <name type="common">Southern blackberry</name>
    <dbReference type="NCBI Taxonomy" id="59490"/>
    <lineage>
        <taxon>Eukaryota</taxon>
        <taxon>Viridiplantae</taxon>
        <taxon>Streptophyta</taxon>
        <taxon>Embryophyta</taxon>
        <taxon>Tracheophyta</taxon>
        <taxon>Spermatophyta</taxon>
        <taxon>Magnoliopsida</taxon>
        <taxon>eudicotyledons</taxon>
        <taxon>Gunneridae</taxon>
        <taxon>Pentapetalae</taxon>
        <taxon>rosids</taxon>
        <taxon>fabids</taxon>
        <taxon>Rosales</taxon>
        <taxon>Rosaceae</taxon>
        <taxon>Rosoideae</taxon>
        <taxon>Rosoideae incertae sedis</taxon>
        <taxon>Rubus</taxon>
    </lineage>
</organism>
<protein>
    <recommendedName>
        <fullName evidence="1">HAT C-terminal dimerisation domain-containing protein</fullName>
    </recommendedName>
</protein>
<comment type="caution">
    <text evidence="2">The sequence shown here is derived from an EMBL/GenBank/DDBJ whole genome shotgun (WGS) entry which is preliminary data.</text>
</comment>
<evidence type="ECO:0000313" key="2">
    <source>
        <dbReference type="EMBL" id="KAK9938749.1"/>
    </source>
</evidence>
<sequence length="171" mass="20235">MLEDISKLKVFELTIQKAKSIVKFIYGHTVVLSMMRTFTAGYYLNPQFRYEENFSNNEEVKRGLEECMDRMLVGEDRVKADIQLDLYERKLGKFGSDMALTTRKMRSPVFWWEKYGTHTLELMKFATRILSLTCSASGCERNWSTFEMIHTKRRNRLEHKRLATCFSLCEI</sequence>
<feature type="domain" description="HAT C-terminal dimerisation" evidence="1">
    <location>
        <begin position="106"/>
        <end position="165"/>
    </location>
</feature>
<keyword evidence="3" id="KW-1185">Reference proteome</keyword>
<reference evidence="2 3" key="1">
    <citation type="journal article" date="2023" name="G3 (Bethesda)">
        <title>A chromosome-length genome assembly and annotation of blackberry (Rubus argutus, cv. 'Hillquist').</title>
        <authorList>
            <person name="Bruna T."/>
            <person name="Aryal R."/>
            <person name="Dudchenko O."/>
            <person name="Sargent D.J."/>
            <person name="Mead D."/>
            <person name="Buti M."/>
            <person name="Cavallini A."/>
            <person name="Hytonen T."/>
            <person name="Andres J."/>
            <person name="Pham M."/>
            <person name="Weisz D."/>
            <person name="Mascagni F."/>
            <person name="Usai G."/>
            <person name="Natali L."/>
            <person name="Bassil N."/>
            <person name="Fernandez G.E."/>
            <person name="Lomsadze A."/>
            <person name="Armour M."/>
            <person name="Olukolu B."/>
            <person name="Poorten T."/>
            <person name="Britton C."/>
            <person name="Davik J."/>
            <person name="Ashrafi H."/>
            <person name="Aiden E.L."/>
            <person name="Borodovsky M."/>
            <person name="Worthington M."/>
        </authorList>
    </citation>
    <scope>NUCLEOTIDE SEQUENCE [LARGE SCALE GENOMIC DNA]</scope>
    <source>
        <strain evidence="2">PI 553951</strain>
    </source>
</reference>
<dbReference type="Pfam" id="PF05699">
    <property type="entry name" value="Dimer_Tnp_hAT"/>
    <property type="match status" value="1"/>
</dbReference>
<evidence type="ECO:0000259" key="1">
    <source>
        <dbReference type="Pfam" id="PF05699"/>
    </source>
</evidence>
<dbReference type="PANTHER" id="PTHR32166">
    <property type="entry name" value="OSJNBA0013A04.12 PROTEIN"/>
    <property type="match status" value="1"/>
</dbReference>
<accession>A0AAW1XQU9</accession>
<dbReference type="EMBL" id="JBEDUW010000003">
    <property type="protein sequence ID" value="KAK9938749.1"/>
    <property type="molecule type" value="Genomic_DNA"/>
</dbReference>
<dbReference type="Proteomes" id="UP001457282">
    <property type="component" value="Unassembled WGS sequence"/>
</dbReference>
<dbReference type="AlphaFoldDB" id="A0AAW1XQU9"/>